<sequence>MLGEAANQECWNQIHFGRGKKIVGLLNMAEMEREAANQECWDFGRGDSSAILTAVQQDDLNTMSSL</sequence>
<proteinExistence type="predicted"/>
<dbReference type="EMBL" id="BFAA01007784">
    <property type="protein sequence ID" value="GCB62343.1"/>
    <property type="molecule type" value="Genomic_DNA"/>
</dbReference>
<protein>
    <submittedName>
        <fullName evidence="1">Uncharacterized protein</fullName>
    </submittedName>
</protein>
<reference evidence="1 2" key="1">
    <citation type="journal article" date="2018" name="Nat. Ecol. Evol.">
        <title>Shark genomes provide insights into elasmobranch evolution and the origin of vertebrates.</title>
        <authorList>
            <person name="Hara Y"/>
            <person name="Yamaguchi K"/>
            <person name="Onimaru K"/>
            <person name="Kadota M"/>
            <person name="Koyanagi M"/>
            <person name="Keeley SD"/>
            <person name="Tatsumi K"/>
            <person name="Tanaka K"/>
            <person name="Motone F"/>
            <person name="Kageyama Y"/>
            <person name="Nozu R"/>
            <person name="Adachi N"/>
            <person name="Nishimura O"/>
            <person name="Nakagawa R"/>
            <person name="Tanegashima C"/>
            <person name="Kiyatake I"/>
            <person name="Matsumoto R"/>
            <person name="Murakumo K"/>
            <person name="Nishida K"/>
            <person name="Terakita A"/>
            <person name="Kuratani S"/>
            <person name="Sato K"/>
            <person name="Hyodo S Kuraku.S."/>
        </authorList>
    </citation>
    <scope>NUCLEOTIDE SEQUENCE [LARGE SCALE GENOMIC DNA]</scope>
</reference>
<comment type="caution">
    <text evidence="1">The sequence shown here is derived from an EMBL/GenBank/DDBJ whole genome shotgun (WGS) entry which is preliminary data.</text>
</comment>
<accession>A0A401NN93</accession>
<dbReference type="AlphaFoldDB" id="A0A401NN93"/>
<organism evidence="1 2">
    <name type="scientific">Scyliorhinus torazame</name>
    <name type="common">Cloudy catshark</name>
    <name type="synonym">Catulus torazame</name>
    <dbReference type="NCBI Taxonomy" id="75743"/>
    <lineage>
        <taxon>Eukaryota</taxon>
        <taxon>Metazoa</taxon>
        <taxon>Chordata</taxon>
        <taxon>Craniata</taxon>
        <taxon>Vertebrata</taxon>
        <taxon>Chondrichthyes</taxon>
        <taxon>Elasmobranchii</taxon>
        <taxon>Galeomorphii</taxon>
        <taxon>Galeoidea</taxon>
        <taxon>Carcharhiniformes</taxon>
        <taxon>Scyliorhinidae</taxon>
        <taxon>Scyliorhinus</taxon>
    </lineage>
</organism>
<evidence type="ECO:0000313" key="2">
    <source>
        <dbReference type="Proteomes" id="UP000288216"/>
    </source>
</evidence>
<keyword evidence="2" id="KW-1185">Reference proteome</keyword>
<gene>
    <name evidence="1" type="ORF">scyTo_0014481</name>
</gene>
<dbReference type="Proteomes" id="UP000288216">
    <property type="component" value="Unassembled WGS sequence"/>
</dbReference>
<evidence type="ECO:0000313" key="1">
    <source>
        <dbReference type="EMBL" id="GCB62343.1"/>
    </source>
</evidence>
<name>A0A401NN93_SCYTO</name>